<gene>
    <name evidence="1" type="ORF">N573_007920</name>
</gene>
<evidence type="ECO:0000313" key="2">
    <source>
        <dbReference type="Proteomes" id="UP000016629"/>
    </source>
</evidence>
<name>A0A806TR84_LIMFE</name>
<dbReference type="AlphaFoldDB" id="A0A806TR84"/>
<dbReference type="NCBIfam" id="TIGR01563">
    <property type="entry name" value="gp16_SPP1"/>
    <property type="match status" value="1"/>
</dbReference>
<reference evidence="1 2" key="2">
    <citation type="journal article" name="FEMS Microbiol. Lett.">
        <title>Lactobacillus fermentum 3872 genome sequencing reveals plasmid and chromosomal genes potentially involved in a probiotic activity.</title>
        <authorList>
            <person name="Lehri B."/>
            <person name="Seddon A.M."/>
            <person name="Karlyshev A.V."/>
        </authorList>
    </citation>
    <scope>NUCLEOTIDE SEQUENCE [LARGE SCALE GENOMIC DNA]</scope>
    <source>
        <strain evidence="1 2">3872</strain>
    </source>
</reference>
<evidence type="ECO:0000313" key="1">
    <source>
        <dbReference type="EMBL" id="AKM51611.1"/>
    </source>
</evidence>
<dbReference type="Pfam" id="PF05521">
    <property type="entry name" value="Phage_HCP"/>
    <property type="match status" value="1"/>
</dbReference>
<sequence>MATNRTAPYSYQPYQMRYTAEFGSFDMAENGMGIPMPTFVSQFKLHYARVSQTISQKYEALGTDFENTQILAVRHDKRLTDKLAVQIDGKVYSIVDLSVRDDIYLSYDLVTIKRYKAGGQDG</sequence>
<dbReference type="Proteomes" id="UP000016629">
    <property type="component" value="Chromosome"/>
</dbReference>
<protein>
    <recommendedName>
        <fullName evidence="3">Phage head closure protein</fullName>
    </recommendedName>
</protein>
<dbReference type="RefSeq" id="WP_031284135.1">
    <property type="nucleotide sequence ID" value="NZ_CP011536.1"/>
</dbReference>
<dbReference type="InterPro" id="IPR008767">
    <property type="entry name" value="Phage_SPP1_head-tail_adaptor"/>
</dbReference>
<accession>A0A806TR84</accession>
<organism evidence="1 2">
    <name type="scientific">Limosilactobacillus fermentum 3872</name>
    <dbReference type="NCBI Taxonomy" id="1381124"/>
    <lineage>
        <taxon>Bacteria</taxon>
        <taxon>Bacillati</taxon>
        <taxon>Bacillota</taxon>
        <taxon>Bacilli</taxon>
        <taxon>Lactobacillales</taxon>
        <taxon>Lactobacillaceae</taxon>
        <taxon>Limosilactobacillus</taxon>
    </lineage>
</organism>
<proteinExistence type="predicted"/>
<reference evidence="1 2" key="1">
    <citation type="journal article" date="2013" name="Genome Announc.">
        <title>Draft Genome Sequence of Lactobacillus fermentum Strain 3872.</title>
        <authorList>
            <person name="Karlyshev A.V."/>
            <person name="Raju K."/>
            <person name="Abramov V.M."/>
        </authorList>
    </citation>
    <scope>NUCLEOTIDE SEQUENCE [LARGE SCALE GENOMIC DNA]</scope>
    <source>
        <strain evidence="1 2">3872</strain>
    </source>
</reference>
<dbReference type="EMBL" id="CP011536">
    <property type="protein sequence ID" value="AKM51611.1"/>
    <property type="molecule type" value="Genomic_DNA"/>
</dbReference>
<evidence type="ECO:0008006" key="3">
    <source>
        <dbReference type="Google" id="ProtNLM"/>
    </source>
</evidence>